<dbReference type="Gene3D" id="1.10.150.390">
    <property type="match status" value="1"/>
</dbReference>
<dbReference type="InterPro" id="IPR007081">
    <property type="entry name" value="RNA_pol_Rpb1_5"/>
</dbReference>
<dbReference type="AlphaFoldDB" id="A0A832T9R2"/>
<sequence length="429" mass="48034">MNVEELLEEVCKEEDVELPDSVHREIVEKVSEDEELKDADEETVRKVLRALVRNYKCRQIERGDAVGVLAAQSMCEPATQMTMRTFHLAGVAEIDITTGMPALERVLSLPYHGPPTWVIELRLKEPYRSDREKAEGVARKIEETRFEELTEYIEVNPDECAIEIGLDEERIEEHGIDEDQLVAFVREHTGGACHLEGDVLKVTLADVESASELAEIANDLREAVVKGIEGVLHASVQYDEDEEEYYILVRGSPEGAPGRPPRWISQRARNSKVAKRAYLMLQLMQLDEVDATRVNTNDPKIVDVLLGVEAGRNAIIEQLEEVYESQGISVDPRHFMLISDMMSFWGELRSVRSVGGYSVMELKGSPLTKAAFEYVSRVLTETATSGDVEELRGVLENIIVGKPVPVGTGTVELTVDYSKFKEGEEEGES</sequence>
<evidence type="ECO:0000313" key="8">
    <source>
        <dbReference type="EMBL" id="HII70091.1"/>
    </source>
</evidence>
<evidence type="ECO:0000259" key="7">
    <source>
        <dbReference type="Pfam" id="PF04998"/>
    </source>
</evidence>
<dbReference type="RefSeq" id="WP_011019054.1">
    <property type="nucleotide sequence ID" value="NZ_DUJS01000002.1"/>
</dbReference>
<organism evidence="8 9">
    <name type="scientific">Methanopyrus kandleri</name>
    <dbReference type="NCBI Taxonomy" id="2320"/>
    <lineage>
        <taxon>Archaea</taxon>
        <taxon>Methanobacteriati</taxon>
        <taxon>Methanobacteriota</taxon>
        <taxon>Methanomada group</taxon>
        <taxon>Methanopyri</taxon>
        <taxon>Methanopyrales</taxon>
        <taxon>Methanopyraceae</taxon>
        <taxon>Methanopyrus</taxon>
    </lineage>
</organism>
<keyword evidence="3" id="KW-0808">Transferase</keyword>
<reference evidence="8" key="1">
    <citation type="journal article" date="2020" name="bioRxiv">
        <title>A rank-normalized archaeal taxonomy based on genome phylogeny resolves widespread incomplete and uneven classifications.</title>
        <authorList>
            <person name="Rinke C."/>
            <person name="Chuvochina M."/>
            <person name="Mussig A.J."/>
            <person name="Chaumeil P.-A."/>
            <person name="Waite D.W."/>
            <person name="Whitman W.B."/>
            <person name="Parks D.H."/>
            <person name="Hugenholtz P."/>
        </authorList>
    </citation>
    <scope>NUCLEOTIDE SEQUENCE</scope>
    <source>
        <strain evidence="8">UBA8853</strain>
    </source>
</reference>
<dbReference type="Proteomes" id="UP000619545">
    <property type="component" value="Unassembled WGS sequence"/>
</dbReference>
<keyword evidence="4" id="KW-0548">Nucleotidyltransferase</keyword>
<proteinExistence type="predicted"/>
<dbReference type="GO" id="GO:0003899">
    <property type="term" value="F:DNA-directed RNA polymerase activity"/>
    <property type="evidence" value="ECO:0007669"/>
    <property type="project" value="UniProtKB-EC"/>
</dbReference>
<comment type="catalytic activity">
    <reaction evidence="6">
        <text>RNA(n) + a ribonucleoside 5'-triphosphate = RNA(n+1) + diphosphate</text>
        <dbReference type="Rhea" id="RHEA:21248"/>
        <dbReference type="Rhea" id="RHEA-COMP:14527"/>
        <dbReference type="Rhea" id="RHEA-COMP:17342"/>
        <dbReference type="ChEBI" id="CHEBI:33019"/>
        <dbReference type="ChEBI" id="CHEBI:61557"/>
        <dbReference type="ChEBI" id="CHEBI:140395"/>
        <dbReference type="EC" id="2.7.7.6"/>
    </reaction>
</comment>
<evidence type="ECO:0000256" key="1">
    <source>
        <dbReference type="ARBA" id="ARBA00012418"/>
    </source>
</evidence>
<feature type="domain" description="RNA polymerase Rpb1" evidence="7">
    <location>
        <begin position="35"/>
        <end position="354"/>
    </location>
</feature>
<dbReference type="Pfam" id="PF04998">
    <property type="entry name" value="RNA_pol_Rpb1_5"/>
    <property type="match status" value="1"/>
</dbReference>
<dbReference type="SUPFAM" id="SSF64484">
    <property type="entry name" value="beta and beta-prime subunits of DNA dependent RNA-polymerase"/>
    <property type="match status" value="1"/>
</dbReference>
<accession>A0A832T9R2</accession>
<dbReference type="EMBL" id="DUJS01000002">
    <property type="protein sequence ID" value="HII70091.1"/>
    <property type="molecule type" value="Genomic_DNA"/>
</dbReference>
<comment type="caution">
    <text evidence="8">The sequence shown here is derived from an EMBL/GenBank/DDBJ whole genome shotgun (WGS) entry which is preliminary data.</text>
</comment>
<evidence type="ECO:0000256" key="6">
    <source>
        <dbReference type="ARBA" id="ARBA00048552"/>
    </source>
</evidence>
<dbReference type="GeneID" id="1476785"/>
<evidence type="ECO:0000313" key="9">
    <source>
        <dbReference type="Proteomes" id="UP000619545"/>
    </source>
</evidence>
<dbReference type="PANTHER" id="PTHR19376:SF32">
    <property type="entry name" value="DNA-DIRECTED RNA POLYMERASE III SUBUNIT RPC1"/>
    <property type="match status" value="1"/>
</dbReference>
<keyword evidence="5" id="KW-0804">Transcription</keyword>
<evidence type="ECO:0000256" key="5">
    <source>
        <dbReference type="ARBA" id="ARBA00023163"/>
    </source>
</evidence>
<dbReference type="EC" id="2.7.7.6" evidence="1"/>
<evidence type="ECO:0000256" key="2">
    <source>
        <dbReference type="ARBA" id="ARBA00022478"/>
    </source>
</evidence>
<dbReference type="PANTHER" id="PTHR19376">
    <property type="entry name" value="DNA-DIRECTED RNA POLYMERASE"/>
    <property type="match status" value="1"/>
</dbReference>
<protein>
    <recommendedName>
        <fullName evidence="1">DNA-directed RNA polymerase</fullName>
        <ecNumber evidence="1">2.7.7.6</ecNumber>
    </recommendedName>
</protein>
<evidence type="ECO:0000256" key="4">
    <source>
        <dbReference type="ARBA" id="ARBA00022695"/>
    </source>
</evidence>
<name>A0A832T9R2_9EURY</name>
<dbReference type="GO" id="GO:0003677">
    <property type="term" value="F:DNA binding"/>
    <property type="evidence" value="ECO:0007669"/>
    <property type="project" value="InterPro"/>
</dbReference>
<gene>
    <name evidence="8" type="ORF">HA336_02515</name>
</gene>
<dbReference type="GO" id="GO:0000428">
    <property type="term" value="C:DNA-directed RNA polymerase complex"/>
    <property type="evidence" value="ECO:0007669"/>
    <property type="project" value="UniProtKB-KW"/>
</dbReference>
<evidence type="ECO:0000256" key="3">
    <source>
        <dbReference type="ARBA" id="ARBA00022679"/>
    </source>
</evidence>
<keyword evidence="2" id="KW-0240">DNA-directed RNA polymerase</keyword>
<dbReference type="InterPro" id="IPR045867">
    <property type="entry name" value="DNA-dir_RpoC_beta_prime"/>
</dbReference>
<dbReference type="GO" id="GO:0006351">
    <property type="term" value="P:DNA-templated transcription"/>
    <property type="evidence" value="ECO:0007669"/>
    <property type="project" value="InterPro"/>
</dbReference>
<dbReference type="OMA" id="VRPIGRH"/>